<reference evidence="1 2" key="2">
    <citation type="submission" date="2007-08" db="EMBL/GenBank/DDBJ databases">
        <authorList>
            <person name="Fulton L."/>
            <person name="Clifton S."/>
            <person name="Fulton B."/>
            <person name="Xu J."/>
            <person name="Minx P."/>
            <person name="Pepin K.H."/>
            <person name="Johnson M."/>
            <person name="Thiruvilangam P."/>
            <person name="Bhonagiri V."/>
            <person name="Nash W.E."/>
            <person name="Wang C."/>
            <person name="Mardis E.R."/>
            <person name="Wilson R.K."/>
        </authorList>
    </citation>
    <scope>NUCLEOTIDE SEQUENCE [LARGE SCALE GENOMIC DNA]</scope>
    <source>
        <strain evidence="1 2">DSM 753</strain>
    </source>
</reference>
<gene>
    <name evidence="1" type="ORF">CLOLEP_03810</name>
</gene>
<evidence type="ECO:0000313" key="2">
    <source>
        <dbReference type="Proteomes" id="UP000003490"/>
    </source>
</evidence>
<evidence type="ECO:0000313" key="1">
    <source>
        <dbReference type="EMBL" id="EDO59760.1"/>
    </source>
</evidence>
<organism evidence="1 2">
    <name type="scientific">[Clostridium] leptum DSM 753</name>
    <dbReference type="NCBI Taxonomy" id="428125"/>
    <lineage>
        <taxon>Bacteria</taxon>
        <taxon>Bacillati</taxon>
        <taxon>Bacillota</taxon>
        <taxon>Clostridia</taxon>
        <taxon>Eubacteriales</taxon>
        <taxon>Oscillospiraceae</taxon>
        <taxon>Oscillospiraceae incertae sedis</taxon>
    </lineage>
</organism>
<accession>A7VYY3</accession>
<protein>
    <submittedName>
        <fullName evidence="1">Uncharacterized protein</fullName>
    </submittedName>
</protein>
<sequence>MESIQNGMETPHRHSNSFEFSIVLVGRHKEGIVLSADKYGDHGEFRFWKCPRSGVCLSKFIGFLHSDTKSLLLGITPGKIFRFSLNFVVG</sequence>
<comment type="caution">
    <text evidence="1">The sequence shown here is derived from an EMBL/GenBank/DDBJ whole genome shotgun (WGS) entry which is preliminary data.</text>
</comment>
<name>A7VYY3_9FIRM</name>
<dbReference type="AlphaFoldDB" id="A7VYY3"/>
<dbReference type="Proteomes" id="UP000003490">
    <property type="component" value="Unassembled WGS sequence"/>
</dbReference>
<dbReference type="HOGENOM" id="CLU_2435653_0_0_9"/>
<dbReference type="EMBL" id="ABCB02000021">
    <property type="protein sequence ID" value="EDO59760.1"/>
    <property type="molecule type" value="Genomic_DNA"/>
</dbReference>
<proteinExistence type="predicted"/>
<reference evidence="1 2" key="1">
    <citation type="submission" date="2007-08" db="EMBL/GenBank/DDBJ databases">
        <title>Draft genome sequence of Clostridium leptum (DSM 753).</title>
        <authorList>
            <person name="Sudarsanam P."/>
            <person name="Ley R."/>
            <person name="Guruge J."/>
            <person name="Turnbaugh P.J."/>
            <person name="Mahowald M."/>
            <person name="Liep D."/>
            <person name="Gordon J."/>
        </authorList>
    </citation>
    <scope>NUCLEOTIDE SEQUENCE [LARGE SCALE GENOMIC DNA]</scope>
    <source>
        <strain evidence="1 2">DSM 753</strain>
    </source>
</reference>